<organism evidence="1 2">
    <name type="scientific">Trichonephila inaurata madagascariensis</name>
    <dbReference type="NCBI Taxonomy" id="2747483"/>
    <lineage>
        <taxon>Eukaryota</taxon>
        <taxon>Metazoa</taxon>
        <taxon>Ecdysozoa</taxon>
        <taxon>Arthropoda</taxon>
        <taxon>Chelicerata</taxon>
        <taxon>Arachnida</taxon>
        <taxon>Araneae</taxon>
        <taxon>Araneomorphae</taxon>
        <taxon>Entelegynae</taxon>
        <taxon>Araneoidea</taxon>
        <taxon>Nephilidae</taxon>
        <taxon>Trichonephila</taxon>
        <taxon>Trichonephila inaurata</taxon>
    </lineage>
</organism>
<protein>
    <submittedName>
        <fullName evidence="1">Uncharacterized protein</fullName>
    </submittedName>
</protein>
<evidence type="ECO:0000313" key="2">
    <source>
        <dbReference type="Proteomes" id="UP000886998"/>
    </source>
</evidence>
<evidence type="ECO:0000313" key="1">
    <source>
        <dbReference type="EMBL" id="GFY38048.1"/>
    </source>
</evidence>
<dbReference type="EMBL" id="BMAV01000624">
    <property type="protein sequence ID" value="GFY38048.1"/>
    <property type="molecule type" value="Genomic_DNA"/>
</dbReference>
<accession>A0A8X6WMU7</accession>
<name>A0A8X6WMU7_9ARAC</name>
<proteinExistence type="predicted"/>
<sequence>MREVVVECVRIFEFSKPYLESLALLTNYTFPMILMLQGTLTMHKNAEGPLNKVSSMAISFSVPTRIKQPRFILIMVALRLRKCLRVV</sequence>
<reference evidence="1" key="1">
    <citation type="submission" date="2020-08" db="EMBL/GenBank/DDBJ databases">
        <title>Multicomponent nature underlies the extraordinary mechanical properties of spider dragline silk.</title>
        <authorList>
            <person name="Kono N."/>
            <person name="Nakamura H."/>
            <person name="Mori M."/>
            <person name="Yoshida Y."/>
            <person name="Ohtoshi R."/>
            <person name="Malay A.D."/>
            <person name="Moran D.A.P."/>
            <person name="Tomita M."/>
            <person name="Numata K."/>
            <person name="Arakawa K."/>
        </authorList>
    </citation>
    <scope>NUCLEOTIDE SEQUENCE</scope>
</reference>
<dbReference type="AlphaFoldDB" id="A0A8X6WMU7"/>
<comment type="caution">
    <text evidence="1">The sequence shown here is derived from an EMBL/GenBank/DDBJ whole genome shotgun (WGS) entry which is preliminary data.</text>
</comment>
<dbReference type="Proteomes" id="UP000886998">
    <property type="component" value="Unassembled WGS sequence"/>
</dbReference>
<keyword evidence="2" id="KW-1185">Reference proteome</keyword>
<gene>
    <name evidence="1" type="ORF">TNIN_45891</name>
</gene>